<protein>
    <submittedName>
        <fullName evidence="3">Glutathione S-transferase</fullName>
    </submittedName>
</protein>
<dbReference type="Pfam" id="PF13410">
    <property type="entry name" value="GST_C_2"/>
    <property type="match status" value="1"/>
</dbReference>
<dbReference type="Pfam" id="PF13409">
    <property type="entry name" value="GST_N_2"/>
    <property type="match status" value="1"/>
</dbReference>
<evidence type="ECO:0000313" key="3">
    <source>
        <dbReference type="EMBL" id="MBK1661138.1"/>
    </source>
</evidence>
<dbReference type="PANTHER" id="PTHR43968:SF6">
    <property type="entry name" value="GLUTATHIONE S-TRANSFERASE OMEGA"/>
    <property type="match status" value="1"/>
</dbReference>
<dbReference type="CDD" id="cd00299">
    <property type="entry name" value="GST_C_family"/>
    <property type="match status" value="1"/>
</dbReference>
<dbReference type="InterPro" id="IPR040079">
    <property type="entry name" value="Glutathione_S-Trfase"/>
</dbReference>
<feature type="domain" description="GST N-terminal" evidence="1">
    <location>
        <begin position="10"/>
        <end position="93"/>
    </location>
</feature>
<gene>
    <name evidence="3" type="ORF">CKO45_23270</name>
</gene>
<dbReference type="PROSITE" id="PS50405">
    <property type="entry name" value="GST_CTER"/>
    <property type="match status" value="1"/>
</dbReference>
<comment type="caution">
    <text evidence="3">The sequence shown here is derived from an EMBL/GenBank/DDBJ whole genome shotgun (WGS) entry which is preliminary data.</text>
</comment>
<dbReference type="InterPro" id="IPR036282">
    <property type="entry name" value="Glutathione-S-Trfase_C_sf"/>
</dbReference>
<dbReference type="SFLD" id="SFLDG00358">
    <property type="entry name" value="Main_(cytGST)"/>
    <property type="match status" value="1"/>
</dbReference>
<dbReference type="CDD" id="cd00570">
    <property type="entry name" value="GST_N_family"/>
    <property type="match status" value="1"/>
</dbReference>
<name>A0ABS1D395_9PROT</name>
<evidence type="ECO:0000259" key="2">
    <source>
        <dbReference type="PROSITE" id="PS50405"/>
    </source>
</evidence>
<dbReference type="Gene3D" id="1.20.1050.10">
    <property type="match status" value="1"/>
</dbReference>
<dbReference type="SUPFAM" id="SSF47616">
    <property type="entry name" value="GST C-terminal domain-like"/>
    <property type="match status" value="1"/>
</dbReference>
<reference evidence="3 4" key="1">
    <citation type="journal article" date="2020" name="Microorganisms">
        <title>Osmotic Adaptation and Compatible Solute Biosynthesis of Phototrophic Bacteria as Revealed from Genome Analyses.</title>
        <authorList>
            <person name="Imhoff J.F."/>
            <person name="Rahn T."/>
            <person name="Kunzel S."/>
            <person name="Keller A."/>
            <person name="Neulinger S.C."/>
        </authorList>
    </citation>
    <scope>NUCLEOTIDE SEQUENCE [LARGE SCALE GENOMIC DNA]</scope>
    <source>
        <strain evidence="3 4">DSM 15382</strain>
    </source>
</reference>
<evidence type="ECO:0000259" key="1">
    <source>
        <dbReference type="PROSITE" id="PS50404"/>
    </source>
</evidence>
<dbReference type="PROSITE" id="PS50404">
    <property type="entry name" value="GST_NTER"/>
    <property type="match status" value="1"/>
</dbReference>
<dbReference type="EMBL" id="NRSG01000256">
    <property type="protein sequence ID" value="MBK1661138.1"/>
    <property type="molecule type" value="Genomic_DNA"/>
</dbReference>
<dbReference type="SFLD" id="SFLDS00019">
    <property type="entry name" value="Glutathione_Transferase_(cytos"/>
    <property type="match status" value="1"/>
</dbReference>
<accession>A0ABS1D395</accession>
<dbReference type="InterPro" id="IPR036249">
    <property type="entry name" value="Thioredoxin-like_sf"/>
</dbReference>
<dbReference type="InterPro" id="IPR004045">
    <property type="entry name" value="Glutathione_S-Trfase_N"/>
</dbReference>
<dbReference type="InterPro" id="IPR010987">
    <property type="entry name" value="Glutathione-S-Trfase_C-like"/>
</dbReference>
<proteinExistence type="predicted"/>
<dbReference type="SUPFAM" id="SSF52833">
    <property type="entry name" value="Thioredoxin-like"/>
    <property type="match status" value="1"/>
</dbReference>
<organism evidence="3 4">
    <name type="scientific">Paracraurococcus ruber</name>
    <dbReference type="NCBI Taxonomy" id="77675"/>
    <lineage>
        <taxon>Bacteria</taxon>
        <taxon>Pseudomonadati</taxon>
        <taxon>Pseudomonadota</taxon>
        <taxon>Alphaproteobacteria</taxon>
        <taxon>Acetobacterales</taxon>
        <taxon>Roseomonadaceae</taxon>
        <taxon>Paracraurococcus</taxon>
    </lineage>
</organism>
<dbReference type="PANTHER" id="PTHR43968">
    <property type="match status" value="1"/>
</dbReference>
<sequence length="238" mass="26309">MQLHPPCRSPAMILVSHHLCPYVQRAAIALAEKGASFERVTISLDAKPDWFTALSPLGKVPLLRVPRADGTEAVLFESAAICEFIEDTVPGPRLHPEDPVDRARHRAWMEFGSVMLGDIWGLETTQDPAVFEQKRQAVAAKAARLEEALESASPGGPFFAGPRFSLVDAVFGPVFRYFDVFDGIADTGVFAGLKRLQAWRLALTARPSVRGAVAPDYADRLRAFLDWHDAHLLRWRPA</sequence>
<keyword evidence="4" id="KW-1185">Reference proteome</keyword>
<dbReference type="Gene3D" id="3.40.30.10">
    <property type="entry name" value="Glutaredoxin"/>
    <property type="match status" value="1"/>
</dbReference>
<feature type="domain" description="GST C-terminal" evidence="2">
    <location>
        <begin position="98"/>
        <end position="225"/>
    </location>
</feature>
<dbReference type="InterPro" id="IPR050983">
    <property type="entry name" value="GST_Omega/HSP26"/>
</dbReference>
<dbReference type="Proteomes" id="UP000697995">
    <property type="component" value="Unassembled WGS sequence"/>
</dbReference>
<evidence type="ECO:0000313" key="4">
    <source>
        <dbReference type="Proteomes" id="UP000697995"/>
    </source>
</evidence>